<protein>
    <submittedName>
        <fullName evidence="4">Hydroxyacid dehydrogenase</fullName>
    </submittedName>
</protein>
<evidence type="ECO:0000313" key="5">
    <source>
        <dbReference type="Proteomes" id="UP001157034"/>
    </source>
</evidence>
<feature type="domain" description="D-isomer specific 2-hydroxyacid dehydrogenase NAD-binding" evidence="3">
    <location>
        <begin position="139"/>
        <end position="290"/>
    </location>
</feature>
<keyword evidence="2" id="KW-0520">NAD</keyword>
<evidence type="ECO:0000256" key="2">
    <source>
        <dbReference type="ARBA" id="ARBA00023027"/>
    </source>
</evidence>
<organism evidence="4 5">
    <name type="scientific">Pseudolysinimonas kribbensis</name>
    <dbReference type="NCBI Taxonomy" id="433641"/>
    <lineage>
        <taxon>Bacteria</taxon>
        <taxon>Bacillati</taxon>
        <taxon>Actinomycetota</taxon>
        <taxon>Actinomycetes</taxon>
        <taxon>Micrococcales</taxon>
        <taxon>Microbacteriaceae</taxon>
        <taxon>Pseudolysinimonas</taxon>
    </lineage>
</organism>
<dbReference type="Pfam" id="PF02826">
    <property type="entry name" value="2-Hacid_dh_C"/>
    <property type="match status" value="1"/>
</dbReference>
<dbReference type="EMBL" id="BSVB01000001">
    <property type="protein sequence ID" value="GMA94718.1"/>
    <property type="molecule type" value="Genomic_DNA"/>
</dbReference>
<dbReference type="PROSITE" id="PS00671">
    <property type="entry name" value="D_2_HYDROXYACID_DH_3"/>
    <property type="match status" value="1"/>
</dbReference>
<dbReference type="InterPro" id="IPR036291">
    <property type="entry name" value="NAD(P)-bd_dom_sf"/>
</dbReference>
<accession>A0ABQ6K2N2</accession>
<reference evidence="5" key="1">
    <citation type="journal article" date="2019" name="Int. J. Syst. Evol. Microbiol.">
        <title>The Global Catalogue of Microorganisms (GCM) 10K type strain sequencing project: providing services to taxonomists for standard genome sequencing and annotation.</title>
        <authorList>
            <consortium name="The Broad Institute Genomics Platform"/>
            <consortium name="The Broad Institute Genome Sequencing Center for Infectious Disease"/>
            <person name="Wu L."/>
            <person name="Ma J."/>
        </authorList>
    </citation>
    <scope>NUCLEOTIDE SEQUENCE [LARGE SCALE GENOMIC DNA]</scope>
    <source>
        <strain evidence="5">NBRC 108894</strain>
    </source>
</reference>
<comment type="caution">
    <text evidence="4">The sequence shown here is derived from an EMBL/GenBank/DDBJ whole genome shotgun (WGS) entry which is preliminary data.</text>
</comment>
<dbReference type="PANTHER" id="PTHR43333">
    <property type="entry name" value="2-HACID_DH_C DOMAIN-CONTAINING PROTEIN"/>
    <property type="match status" value="1"/>
</dbReference>
<dbReference type="Gene3D" id="3.40.50.720">
    <property type="entry name" value="NAD(P)-binding Rossmann-like Domain"/>
    <property type="match status" value="2"/>
</dbReference>
<name>A0ABQ6K2N2_9MICO</name>
<evidence type="ECO:0000256" key="1">
    <source>
        <dbReference type="ARBA" id="ARBA00023002"/>
    </source>
</evidence>
<evidence type="ECO:0000313" key="4">
    <source>
        <dbReference type="EMBL" id="GMA94718.1"/>
    </source>
</evidence>
<keyword evidence="5" id="KW-1185">Reference proteome</keyword>
<dbReference type="Proteomes" id="UP001157034">
    <property type="component" value="Unassembled WGS sequence"/>
</dbReference>
<keyword evidence="1" id="KW-0560">Oxidoreductase</keyword>
<evidence type="ECO:0000259" key="3">
    <source>
        <dbReference type="Pfam" id="PF02826"/>
    </source>
</evidence>
<gene>
    <name evidence="4" type="ORF">GCM10025881_15420</name>
</gene>
<dbReference type="RefSeq" id="WP_284253618.1">
    <property type="nucleotide sequence ID" value="NZ_BAAAQO010000002.1"/>
</dbReference>
<dbReference type="SUPFAM" id="SSF52283">
    <property type="entry name" value="Formate/glycerate dehydrogenase catalytic domain-like"/>
    <property type="match status" value="1"/>
</dbReference>
<sequence>MPAIHHVLATVDYSPAHREHLRRLFAPADVEFVSASDVAAIDRALERSDVAVLAGDVSDQIARAPGLRWIHCDHAGLNASARPEIIGRRDLVVTASAGRAAPALAQHAIFFALALTYDAPGLVEMKSRRLWRGLPGYEDRRGLMGKTMTVVGLGHTGREVVRLAGALGMRVIGYGRGAAQGQVAGLDEYVDAAAGGRLDEVLGRSDVVVLCVRLTDETYHLIGEQQLEAMRSTSYLINLARGSVVDEHALVAALRAGTIAGAGLDVFEREPLPADAEIWDAPNTIITPHVTAEMPDLVARSLAIIERNVDRYRAGEPLENAMAAGDLYTH</sequence>
<proteinExistence type="predicted"/>
<dbReference type="SUPFAM" id="SSF51735">
    <property type="entry name" value="NAD(P)-binding Rossmann-fold domains"/>
    <property type="match status" value="1"/>
</dbReference>
<dbReference type="CDD" id="cd05300">
    <property type="entry name" value="2-Hacid_dh_1"/>
    <property type="match status" value="1"/>
</dbReference>
<dbReference type="PANTHER" id="PTHR43333:SF1">
    <property type="entry name" value="D-ISOMER SPECIFIC 2-HYDROXYACID DEHYDROGENASE NAD-BINDING DOMAIN-CONTAINING PROTEIN"/>
    <property type="match status" value="1"/>
</dbReference>
<dbReference type="InterPro" id="IPR006140">
    <property type="entry name" value="D-isomer_DH_NAD-bd"/>
</dbReference>
<dbReference type="InterPro" id="IPR029753">
    <property type="entry name" value="D-isomer_DH_CS"/>
</dbReference>